<comment type="caution">
    <text evidence="2">The sequence shown here is derived from an EMBL/GenBank/DDBJ whole genome shotgun (WGS) entry which is preliminary data.</text>
</comment>
<feature type="domain" description="Putative endonuclease Z1" evidence="1">
    <location>
        <begin position="69"/>
        <end position="321"/>
    </location>
</feature>
<evidence type="ECO:0000259" key="1">
    <source>
        <dbReference type="Pfam" id="PF10593"/>
    </source>
</evidence>
<sequence length="633" mass="71054">MLSPREITYNGGKVKNWYIGADVFYGALSECFCRVIDEFSVHDDGGNDNTDEADRAASTAADCVDEELLKQALRAYIVGAAISSIRSGKFGPSTASGMTFQSLNEVKNKVAPVTSMLIHPSAELDDHFNVKNIINRWWDGERGRAGEGVINDLEVLRHIWIDEYDDYRTSATKIAREYTGRFDPVDAPTWDEVEEVIRREIIPSTRIDVINSRPESDERPQFEARVDSLGIWHPPVNQSSIFISGNVMSRGLTLEGLLTTLFLRSSNSPVADTQMQMQRWFGYRGKTLDLCRVYLTREQLKLFSEYADADRVIRQQVIHAMRADESRLPSVVVLQGKNYRSTNKVSSLVTKTLSPGRRPVVRYMNSPTNDFENQRLLRDLFLAQDAGVVGSSSGLVTSTEYPLTTVVDVLEGLRYKYHGLEDDELRKWNAAARLVGIDPIESVYFPLYRAPEVNGSRTCLAHRSPYSLAAYLRLWAASIGRKVDGLMTDENPPQRWNLKCWSSKNLKQPRFRFALKYGSGTPINMGPLSELSKRYGIPVKPMQRKVAGSELETDWGARRALVHGYSGDDVFDAIVLDQPVRRFDDGTRCEGEPGLVLFQLIERGEGEASVSIAMSIPAGGPDYVRAANNRNRV</sequence>
<name>A0A1Q8WNW3_9ACTO</name>
<dbReference type="EMBL" id="MSKS01000023">
    <property type="protein sequence ID" value="OLO69312.1"/>
    <property type="molecule type" value="Genomic_DNA"/>
</dbReference>
<evidence type="ECO:0000313" key="2">
    <source>
        <dbReference type="EMBL" id="OLO69312.1"/>
    </source>
</evidence>
<reference evidence="2 3" key="1">
    <citation type="submission" date="2016-12" db="EMBL/GenBank/DDBJ databases">
        <title>Genomic comparison of strains in the 'Actinomyces naeslundii' group.</title>
        <authorList>
            <person name="Mughal S.R."/>
            <person name="Do T."/>
            <person name="Gilbert S.C."/>
            <person name="Witherden E.A."/>
            <person name="Didelot X."/>
            <person name="Beighton D."/>
        </authorList>
    </citation>
    <scope>NUCLEOTIDE SEQUENCE [LARGE SCALE GENOMIC DNA]</scope>
    <source>
        <strain evidence="2 3">WE8B-23</strain>
    </source>
</reference>
<organism evidence="2 3">
    <name type="scientific">Actinomyces oris</name>
    <dbReference type="NCBI Taxonomy" id="544580"/>
    <lineage>
        <taxon>Bacteria</taxon>
        <taxon>Bacillati</taxon>
        <taxon>Actinomycetota</taxon>
        <taxon>Actinomycetes</taxon>
        <taxon>Actinomycetales</taxon>
        <taxon>Actinomycetaceae</taxon>
        <taxon>Actinomyces</taxon>
    </lineage>
</organism>
<evidence type="ECO:0000313" key="3">
    <source>
        <dbReference type="Proteomes" id="UP000185963"/>
    </source>
</evidence>
<dbReference type="InterPro" id="IPR018310">
    <property type="entry name" value="Put_endonuclease_Z1-dom"/>
</dbReference>
<proteinExistence type="predicted"/>
<protein>
    <recommendedName>
        <fullName evidence="1">Putative endonuclease Z1 domain-containing protein</fullName>
    </recommendedName>
</protein>
<dbReference type="Pfam" id="PF10593">
    <property type="entry name" value="Z1"/>
    <property type="match status" value="1"/>
</dbReference>
<accession>A0A1Q8WNW3</accession>
<gene>
    <name evidence="2" type="ORF">BKH20_07335</name>
</gene>
<dbReference type="AlphaFoldDB" id="A0A1Q8WNW3"/>
<dbReference type="Proteomes" id="UP000185963">
    <property type="component" value="Unassembled WGS sequence"/>
</dbReference>